<gene>
    <name evidence="2" type="ORF">RIF29_21086</name>
</gene>
<dbReference type="AlphaFoldDB" id="A0AAN9I5M5"/>
<feature type="compositionally biased region" description="Pro residues" evidence="1">
    <location>
        <begin position="72"/>
        <end position="88"/>
    </location>
</feature>
<proteinExistence type="predicted"/>
<evidence type="ECO:0000313" key="2">
    <source>
        <dbReference type="EMBL" id="KAK7268388.1"/>
    </source>
</evidence>
<feature type="region of interest" description="Disordered" evidence="1">
    <location>
        <begin position="67"/>
        <end position="94"/>
    </location>
</feature>
<name>A0AAN9I5M5_CROPI</name>
<dbReference type="EMBL" id="JAYWIO010000004">
    <property type="protein sequence ID" value="KAK7268388.1"/>
    <property type="molecule type" value="Genomic_DNA"/>
</dbReference>
<sequence>MDTLVPMTWEGVHEYSQPLIKKDYTNNCGTRGRCYLESGPSPSLRSSNPISLSSHTILNQTHHTTPLRFPNPNFPLSPIPSIPNPNPNYPTTFLMKFPTQTTTTTSSIQSPSIP</sequence>
<dbReference type="Proteomes" id="UP001372338">
    <property type="component" value="Unassembled WGS sequence"/>
</dbReference>
<protein>
    <submittedName>
        <fullName evidence="2">Uncharacterized protein</fullName>
    </submittedName>
</protein>
<keyword evidence="3" id="KW-1185">Reference proteome</keyword>
<reference evidence="2 3" key="1">
    <citation type="submission" date="2024-01" db="EMBL/GenBank/DDBJ databases">
        <title>The genomes of 5 underutilized Papilionoideae crops provide insights into root nodulation and disease resistanc.</title>
        <authorList>
            <person name="Yuan L."/>
        </authorList>
    </citation>
    <scope>NUCLEOTIDE SEQUENCE [LARGE SCALE GENOMIC DNA]</scope>
    <source>
        <strain evidence="2">ZHUSHIDOU_FW_LH</strain>
        <tissue evidence="2">Leaf</tissue>
    </source>
</reference>
<evidence type="ECO:0000313" key="3">
    <source>
        <dbReference type="Proteomes" id="UP001372338"/>
    </source>
</evidence>
<evidence type="ECO:0000256" key="1">
    <source>
        <dbReference type="SAM" id="MobiDB-lite"/>
    </source>
</evidence>
<comment type="caution">
    <text evidence="2">The sequence shown here is derived from an EMBL/GenBank/DDBJ whole genome shotgun (WGS) entry which is preliminary data.</text>
</comment>
<organism evidence="2 3">
    <name type="scientific">Crotalaria pallida</name>
    <name type="common">Smooth rattlebox</name>
    <name type="synonym">Crotalaria striata</name>
    <dbReference type="NCBI Taxonomy" id="3830"/>
    <lineage>
        <taxon>Eukaryota</taxon>
        <taxon>Viridiplantae</taxon>
        <taxon>Streptophyta</taxon>
        <taxon>Embryophyta</taxon>
        <taxon>Tracheophyta</taxon>
        <taxon>Spermatophyta</taxon>
        <taxon>Magnoliopsida</taxon>
        <taxon>eudicotyledons</taxon>
        <taxon>Gunneridae</taxon>
        <taxon>Pentapetalae</taxon>
        <taxon>rosids</taxon>
        <taxon>fabids</taxon>
        <taxon>Fabales</taxon>
        <taxon>Fabaceae</taxon>
        <taxon>Papilionoideae</taxon>
        <taxon>50 kb inversion clade</taxon>
        <taxon>genistoids sensu lato</taxon>
        <taxon>core genistoids</taxon>
        <taxon>Crotalarieae</taxon>
        <taxon>Crotalaria</taxon>
    </lineage>
</organism>
<accession>A0AAN9I5M5</accession>